<protein>
    <submittedName>
        <fullName evidence="4">Peptidoglycan DD-metalloendopeptidase family protein</fullName>
    </submittedName>
</protein>
<dbReference type="Pfam" id="PF01551">
    <property type="entry name" value="Peptidase_M23"/>
    <property type="match status" value="1"/>
</dbReference>
<evidence type="ECO:0000259" key="3">
    <source>
        <dbReference type="PROSITE" id="PS51782"/>
    </source>
</evidence>
<dbReference type="InterPro" id="IPR011098">
    <property type="entry name" value="G5_dom"/>
</dbReference>
<evidence type="ECO:0000259" key="2">
    <source>
        <dbReference type="PROSITE" id="PS51109"/>
    </source>
</evidence>
<dbReference type="EMBL" id="CP060715">
    <property type="protein sequence ID" value="QNN61434.1"/>
    <property type="molecule type" value="Genomic_DNA"/>
</dbReference>
<feature type="domain" description="LysM" evidence="3">
    <location>
        <begin position="238"/>
        <end position="285"/>
    </location>
</feature>
<accession>A0A7G9S0Q9</accession>
<keyword evidence="1" id="KW-0732">Signal</keyword>
<dbReference type="PROSITE" id="PS51109">
    <property type="entry name" value="G5"/>
    <property type="match status" value="1"/>
</dbReference>
<name>A0A7G9S0Q9_9FIRM</name>
<keyword evidence="5" id="KW-1185">Reference proteome</keyword>
<dbReference type="GO" id="GO:0004222">
    <property type="term" value="F:metalloendopeptidase activity"/>
    <property type="evidence" value="ECO:0007669"/>
    <property type="project" value="TreeGrafter"/>
</dbReference>
<gene>
    <name evidence="4" type="ORF">H9L01_03440</name>
</gene>
<dbReference type="PANTHER" id="PTHR21666">
    <property type="entry name" value="PEPTIDASE-RELATED"/>
    <property type="match status" value="1"/>
</dbReference>
<evidence type="ECO:0000313" key="5">
    <source>
        <dbReference type="Proteomes" id="UP000515928"/>
    </source>
</evidence>
<dbReference type="Gene3D" id="2.20.230.10">
    <property type="entry name" value="Resuscitation-promoting factor rpfb"/>
    <property type="match status" value="1"/>
</dbReference>
<dbReference type="SUPFAM" id="SSF51261">
    <property type="entry name" value="Duplicated hybrid motif"/>
    <property type="match status" value="1"/>
</dbReference>
<dbReference type="CDD" id="cd12797">
    <property type="entry name" value="M23_peptidase"/>
    <property type="match status" value="1"/>
</dbReference>
<dbReference type="Gene3D" id="2.70.70.10">
    <property type="entry name" value="Glucose Permease (Domain IIA)"/>
    <property type="match status" value="1"/>
</dbReference>
<organism evidence="4 5">
    <name type="scientific">Erysipelothrix inopinata</name>
    <dbReference type="NCBI Taxonomy" id="225084"/>
    <lineage>
        <taxon>Bacteria</taxon>
        <taxon>Bacillati</taxon>
        <taxon>Bacillota</taxon>
        <taxon>Erysipelotrichia</taxon>
        <taxon>Erysipelotrichales</taxon>
        <taxon>Erysipelotrichaceae</taxon>
        <taxon>Erysipelothrix</taxon>
    </lineage>
</organism>
<dbReference type="InterPro" id="IPR016047">
    <property type="entry name" value="M23ase_b-sheet_dom"/>
</dbReference>
<dbReference type="PANTHER" id="PTHR21666:SF286">
    <property type="entry name" value="LIPOPROTEIN NLPD"/>
    <property type="match status" value="1"/>
</dbReference>
<evidence type="ECO:0000313" key="4">
    <source>
        <dbReference type="EMBL" id="QNN61434.1"/>
    </source>
</evidence>
<feature type="domain" description="G5" evidence="2">
    <location>
        <begin position="293"/>
        <end position="373"/>
    </location>
</feature>
<reference evidence="4 5" key="1">
    <citation type="submission" date="2020-08" db="EMBL/GenBank/DDBJ databases">
        <title>Genome sequence of Erysipelothrix inopinata DSM 15511T.</title>
        <authorList>
            <person name="Hyun D.-W."/>
            <person name="Bae J.-W."/>
        </authorList>
    </citation>
    <scope>NUCLEOTIDE SEQUENCE [LARGE SCALE GENOMIC DNA]</scope>
    <source>
        <strain evidence="4 5">DSM 15511</strain>
    </source>
</reference>
<dbReference type="KEGG" id="eio:H9L01_03440"/>
<dbReference type="Pfam" id="PF07501">
    <property type="entry name" value="G5"/>
    <property type="match status" value="1"/>
</dbReference>
<dbReference type="InterPro" id="IPR011055">
    <property type="entry name" value="Dup_hybrid_motif"/>
</dbReference>
<dbReference type="PROSITE" id="PS51782">
    <property type="entry name" value="LYSM"/>
    <property type="match status" value="1"/>
</dbReference>
<dbReference type="Proteomes" id="UP000515928">
    <property type="component" value="Chromosome"/>
</dbReference>
<sequence>MKKNLIVILAALVVSIGLGFALKNVSAAQEVKTMFEMTDASMALFPQKVISTGKTPHEVTKLYRGKDLVGIVSDESRLDALVEEVYEKEYQDDYPGSKLGFKDDLYQTNELTYNVYENKDAEIFDYIHKENLFAIETNRIEFKNGAVIYVKNMEDFKKAQESFVKNFISDSAYDALKNNKAIPALVDYGTREVGLEVKEGNEIESLKISKGLASKEKIYQSEADILTFLSYGFEPELKTYVVEKYENLDGVGWKHGMTAQQIASINRDKIKSVDQAIYEGLELNVSEFNSPFNVEVVKETLTSEVVYPDQTIYQEDPTLTEGKEVVEVVEQNGSKDVVYQETFVNGKAVASKDVSSKVIIEPVRGVVRYGTKVEPKVGSGKFRWPINGGAVLCGYGCYSGHQGVDFHYPGGGYGPIYSVDRGVVVTNSYNPGGWGNYIVIDHQNGYRSLYAHMMTPGYFQPGQTVAKGDNIGTIGMTGRTTAPHIHLEIYSGGSKINPCTVVGC</sequence>
<dbReference type="RefSeq" id="WP_187534635.1">
    <property type="nucleotide sequence ID" value="NZ_CBCSHU010000006.1"/>
</dbReference>
<dbReference type="InterPro" id="IPR050570">
    <property type="entry name" value="Cell_wall_metabolism_enzyme"/>
</dbReference>
<dbReference type="AlphaFoldDB" id="A0A7G9S0Q9"/>
<dbReference type="SMART" id="SM01208">
    <property type="entry name" value="G5"/>
    <property type="match status" value="1"/>
</dbReference>
<evidence type="ECO:0000256" key="1">
    <source>
        <dbReference type="ARBA" id="ARBA00022729"/>
    </source>
</evidence>
<dbReference type="InterPro" id="IPR018392">
    <property type="entry name" value="LysM"/>
</dbReference>
<proteinExistence type="predicted"/>